<dbReference type="NCBIfam" id="TIGR00508">
    <property type="entry name" value="bioA"/>
    <property type="match status" value="1"/>
</dbReference>
<comment type="subcellular location">
    <subcellularLocation>
        <location evidence="7">Cytoplasm</location>
    </subcellularLocation>
</comment>
<dbReference type="UniPathway" id="UPA00078">
    <property type="reaction ID" value="UER00160"/>
</dbReference>
<keyword evidence="5 7" id="KW-0093">Biotin biosynthesis</keyword>
<comment type="similarity">
    <text evidence="7">Belongs to the class-III pyridoxal-phosphate-dependent aminotransferase family. BioA subfamily.</text>
</comment>
<dbReference type="Gene3D" id="3.90.1150.10">
    <property type="entry name" value="Aspartate Aminotransferase, domain 1"/>
    <property type="match status" value="1"/>
</dbReference>
<keyword evidence="7" id="KW-0963">Cytoplasm</keyword>
<evidence type="ECO:0000256" key="5">
    <source>
        <dbReference type="ARBA" id="ARBA00022756"/>
    </source>
</evidence>
<feature type="binding site" evidence="7">
    <location>
        <position position="291"/>
    </location>
    <ligand>
        <name>substrate</name>
    </ligand>
</feature>
<comment type="catalytic activity">
    <reaction evidence="7">
        <text>(8S)-8-amino-7-oxononanoate + S-adenosyl-L-methionine = S-adenosyl-4-methylsulfanyl-2-oxobutanoate + (7R,8S)-7,8-diammoniononanoate</text>
        <dbReference type="Rhea" id="RHEA:16861"/>
        <dbReference type="ChEBI" id="CHEBI:16490"/>
        <dbReference type="ChEBI" id="CHEBI:59789"/>
        <dbReference type="ChEBI" id="CHEBI:149468"/>
        <dbReference type="ChEBI" id="CHEBI:149469"/>
        <dbReference type="EC" id="2.6.1.62"/>
    </reaction>
</comment>
<dbReference type="GO" id="GO:0005737">
    <property type="term" value="C:cytoplasm"/>
    <property type="evidence" value="ECO:0007669"/>
    <property type="project" value="UniProtKB-SubCell"/>
</dbReference>
<organism evidence="8 9">
    <name type="scientific">Fusobacterium nucleatum subsp. polymorphum</name>
    <name type="common">Fusobacterium polymorphum</name>
    <dbReference type="NCBI Taxonomy" id="76857"/>
    <lineage>
        <taxon>Bacteria</taxon>
        <taxon>Fusobacteriati</taxon>
        <taxon>Fusobacteriota</taxon>
        <taxon>Fusobacteriia</taxon>
        <taxon>Fusobacteriales</taxon>
        <taxon>Fusobacteriaceae</taxon>
        <taxon>Fusobacterium</taxon>
    </lineage>
</organism>
<dbReference type="GO" id="GO:0009102">
    <property type="term" value="P:biotin biosynthetic process"/>
    <property type="evidence" value="ECO:0007669"/>
    <property type="project" value="UniProtKB-UniRule"/>
</dbReference>
<dbReference type="PIRSF" id="PIRSF000521">
    <property type="entry name" value="Transaminase_4ab_Lys_Orn"/>
    <property type="match status" value="1"/>
</dbReference>
<dbReference type="GO" id="GO:0030170">
    <property type="term" value="F:pyridoxal phosphate binding"/>
    <property type="evidence" value="ECO:0007669"/>
    <property type="project" value="UniProtKB-UniRule"/>
</dbReference>
<dbReference type="PANTHER" id="PTHR42684:SF17">
    <property type="entry name" value="ADENOSYLMETHIONINE-8-AMINO-7-OXONONANOATE AMINOTRANSFERASE"/>
    <property type="match status" value="1"/>
</dbReference>
<dbReference type="PROSITE" id="PS00600">
    <property type="entry name" value="AA_TRANSFER_CLASS_3"/>
    <property type="match status" value="1"/>
</dbReference>
<dbReference type="SUPFAM" id="SSF53383">
    <property type="entry name" value="PLP-dependent transferases"/>
    <property type="match status" value="1"/>
</dbReference>
<dbReference type="Pfam" id="PF00202">
    <property type="entry name" value="Aminotran_3"/>
    <property type="match status" value="1"/>
</dbReference>
<accession>A0A1Z3CGS2</accession>
<dbReference type="InterPro" id="IPR015422">
    <property type="entry name" value="PyrdxlP-dep_Trfase_small"/>
</dbReference>
<feature type="binding site" evidence="7">
    <location>
        <begin position="327"/>
        <end position="328"/>
    </location>
    <ligand>
        <name>pyridoxal 5'-phosphate</name>
        <dbReference type="ChEBI" id="CHEBI:597326"/>
    </ligand>
</feature>
<feature type="binding site" evidence="7">
    <location>
        <position position="63"/>
    </location>
    <ligand>
        <name>substrate</name>
    </ligand>
</feature>
<dbReference type="FunFam" id="3.40.640.10:FF:000248">
    <property type="entry name" value="Adenosylmethionine-8-amino-7-oxononanoate aminotransferase"/>
    <property type="match status" value="1"/>
</dbReference>
<evidence type="ECO:0000313" key="8">
    <source>
        <dbReference type="EMBL" id="ASC02635.1"/>
    </source>
</evidence>
<name>A0A1Z3CGS2_FUSNP</name>
<evidence type="ECO:0000256" key="2">
    <source>
        <dbReference type="ARBA" id="ARBA00022576"/>
    </source>
</evidence>
<comment type="subunit">
    <text evidence="7">Homodimer.</text>
</comment>
<evidence type="ECO:0000256" key="6">
    <source>
        <dbReference type="ARBA" id="ARBA00022898"/>
    </source>
</evidence>
<evidence type="ECO:0000256" key="3">
    <source>
        <dbReference type="ARBA" id="ARBA00022679"/>
    </source>
</evidence>
<dbReference type="EC" id="2.6.1.62" evidence="7"/>
<feature type="binding site" evidence="7">
    <location>
        <position position="156"/>
    </location>
    <ligand>
        <name>substrate</name>
    </ligand>
</feature>
<dbReference type="HAMAP" id="MF_00834">
    <property type="entry name" value="BioA"/>
    <property type="match status" value="1"/>
</dbReference>
<feature type="binding site" evidence="7">
    <location>
        <begin position="123"/>
        <end position="124"/>
    </location>
    <ligand>
        <name>pyridoxal 5'-phosphate</name>
        <dbReference type="ChEBI" id="CHEBI:597326"/>
    </ligand>
</feature>
<evidence type="ECO:0000256" key="4">
    <source>
        <dbReference type="ARBA" id="ARBA00022691"/>
    </source>
</evidence>
<comment type="pathway">
    <text evidence="7">Cofactor biosynthesis; biotin biosynthesis; 7,8-diaminononanoate from 8-amino-7-oxononanoate (SAM route): step 1/1.</text>
</comment>
<dbReference type="InterPro" id="IPR015421">
    <property type="entry name" value="PyrdxlP-dep_Trfase_major"/>
</dbReference>
<dbReference type="AlphaFoldDB" id="A0A1Z3CGS2"/>
<evidence type="ECO:0000313" key="9">
    <source>
        <dbReference type="Proteomes" id="UP000196759"/>
    </source>
</evidence>
<keyword evidence="4 7" id="KW-0949">S-adenosyl-L-methionine</keyword>
<dbReference type="GO" id="GO:0004015">
    <property type="term" value="F:adenosylmethionine-8-amino-7-oxononanoate transaminase activity"/>
    <property type="evidence" value="ECO:0007669"/>
    <property type="project" value="UniProtKB-UniRule"/>
</dbReference>
<feature type="binding site" evidence="7">
    <location>
        <position position="262"/>
    </location>
    <ligand>
        <name>pyridoxal 5'-phosphate</name>
        <dbReference type="ChEBI" id="CHEBI:597326"/>
    </ligand>
</feature>
<dbReference type="InterPro" id="IPR049704">
    <property type="entry name" value="Aminotrans_3_PPA_site"/>
</dbReference>
<keyword evidence="2 7" id="KW-0032">Aminotransferase</keyword>
<dbReference type="Proteomes" id="UP000196759">
    <property type="component" value="Chromosome"/>
</dbReference>
<comment type="function">
    <text evidence="7">Catalyzes the transfer of the alpha-amino group from S-adenosyl-L-methionine (SAM) to 7-keto-8-aminopelargonic acid (KAPA) to form 7,8-diaminopelargonic acid (DAPA). It is the only aminotransferase known to utilize SAM as an amino donor.</text>
</comment>
<feature type="modified residue" description="N6-(pyridoxal phosphate)lysine" evidence="7">
    <location>
        <position position="291"/>
    </location>
</feature>
<proteinExistence type="inferred from homology"/>
<dbReference type="InterPro" id="IPR005815">
    <property type="entry name" value="BioA"/>
</dbReference>
<dbReference type="Gene3D" id="3.40.640.10">
    <property type="entry name" value="Type I PLP-dependent aspartate aminotransferase-like (Major domain)"/>
    <property type="match status" value="1"/>
</dbReference>
<keyword evidence="9" id="KW-1185">Reference proteome</keyword>
<gene>
    <name evidence="7 8" type="primary">bioA</name>
    <name evidence="8" type="ORF">CBG50_04540</name>
</gene>
<evidence type="ECO:0000256" key="7">
    <source>
        <dbReference type="HAMAP-Rule" id="MF_00834"/>
    </source>
</evidence>
<dbReference type="InterPro" id="IPR005814">
    <property type="entry name" value="Aminotrans_3"/>
</dbReference>
<keyword evidence="6 7" id="KW-0663">Pyridoxal phosphate</keyword>
<feature type="site" description="Participates in the substrate recognition with KAPA and in a stacking interaction with the adenine ring of SAM" evidence="7">
    <location>
        <position position="26"/>
    </location>
</feature>
<evidence type="ECO:0000256" key="1">
    <source>
        <dbReference type="ARBA" id="ARBA00001933"/>
    </source>
</evidence>
<comment type="cofactor">
    <cofactor evidence="1 7">
        <name>pyridoxal 5'-phosphate</name>
        <dbReference type="ChEBI" id="CHEBI:597326"/>
    </cofactor>
</comment>
<sequence length="452" mass="51587">MKGVYIMINNLSELQKKDLKYVFHPCAQMKDFEENPPLVIKKGDGLYLIDENGNKYMDCISSWWVNLFGHCNERINKVITEQVNTLEHVIFANFAHEPAAELCEELTKVLPKGINKFLFSDNGSSCIEMALKLSFQYHLQTGNPQKTKFISLENAYHGETIGALGVGDVDIFTETYRPLIKEGRKVRVPYIDSKLSNEEFIKLEDECIKELEDLIIKNHNEIACMIVEPIVQGAAGIKIYSARFLKASRDLTKKYNIHLIDDEIAMGFGRTGKMFACEHAGIEPDMMCIAKGLSSGYYPIAMLCITTDIFNAFYADYKEGKSFLHSHTYSGNPLGCRIALEVLKIFKEENILKTINEKGLYLKNKMQDTFKDKSYIKDIRNIGLIGAIELKDNLLPNIRIGREIYNLALKKGVFVRPIGNSVYFMPPYIITYEEIDKMLQVCKESIEELLKI</sequence>
<dbReference type="EMBL" id="CP021934">
    <property type="protein sequence ID" value="ASC02635.1"/>
    <property type="molecule type" value="Genomic_DNA"/>
</dbReference>
<keyword evidence="3 7" id="KW-0808">Transferase</keyword>
<dbReference type="PANTHER" id="PTHR42684">
    <property type="entry name" value="ADENOSYLMETHIONINE-8-AMINO-7-OXONONANOATE AMINOTRANSFERASE"/>
    <property type="match status" value="1"/>
</dbReference>
<feature type="binding site" evidence="7">
    <location>
        <position position="326"/>
    </location>
    <ligand>
        <name>substrate</name>
    </ligand>
</feature>
<reference evidence="8 9" key="1">
    <citation type="submission" date="2017-06" db="EMBL/GenBank/DDBJ databases">
        <title>Draft genome sequence of Fusobacterium nucleatum subsp. polymorphum KCOM 1260 (=ChDC F218).</title>
        <authorList>
            <person name="Kook J.-K."/>
            <person name="Park S.-N."/>
            <person name="Lim Y.K."/>
            <person name="Roh H."/>
        </authorList>
    </citation>
    <scope>NUCLEOTIDE SEQUENCE [LARGE SCALE GENOMIC DNA]</scope>
    <source>
        <strain evidence="9">KCOM 1260 (ChDC F218)</strain>
    </source>
</reference>
<dbReference type="InterPro" id="IPR015424">
    <property type="entry name" value="PyrdxlP-dep_Trfase"/>
</dbReference>
<protein>
    <recommendedName>
        <fullName evidence="7">Adenosylmethionine-8-amino-7-oxononanoate aminotransferase</fullName>
        <ecNumber evidence="7">2.6.1.62</ecNumber>
    </recommendedName>
    <alternativeName>
        <fullName evidence="7">7,8-diamino-pelargonic acid aminotransferase</fullName>
        <shortName evidence="7">DAPA AT</shortName>
        <shortName evidence="7">DAPA aminotransferase</shortName>
    </alternativeName>
    <alternativeName>
        <fullName evidence="7">7,8-diaminononanoate synthase</fullName>
        <shortName evidence="7">DANS</shortName>
    </alternativeName>
    <alternativeName>
        <fullName evidence="7">Diaminopelargonic acid synthase</fullName>
    </alternativeName>
</protein>
<dbReference type="CDD" id="cd00610">
    <property type="entry name" value="OAT_like"/>
    <property type="match status" value="1"/>
</dbReference>
<feature type="binding site" evidence="7">
    <location>
        <position position="416"/>
    </location>
    <ligand>
        <name>substrate</name>
    </ligand>
</feature>